<evidence type="ECO:0000313" key="3">
    <source>
        <dbReference type="Proteomes" id="UP000824031"/>
    </source>
</evidence>
<dbReference type="EMBL" id="DXBO01000096">
    <property type="protein sequence ID" value="HIZ48326.1"/>
    <property type="molecule type" value="Genomic_DNA"/>
</dbReference>
<accession>A0A9D2F3K5</accession>
<evidence type="ECO:0000313" key="2">
    <source>
        <dbReference type="EMBL" id="HIZ48326.1"/>
    </source>
</evidence>
<proteinExistence type="predicted"/>
<evidence type="ECO:0000256" key="1">
    <source>
        <dbReference type="SAM" id="MobiDB-lite"/>
    </source>
</evidence>
<gene>
    <name evidence="2" type="ORF">H9810_06400</name>
</gene>
<reference evidence="2" key="2">
    <citation type="submission" date="2021-04" db="EMBL/GenBank/DDBJ databases">
        <authorList>
            <person name="Gilroy R."/>
        </authorList>
    </citation>
    <scope>NUCLEOTIDE SEQUENCE</scope>
    <source>
        <strain evidence="2">3436</strain>
    </source>
</reference>
<feature type="region of interest" description="Disordered" evidence="1">
    <location>
        <begin position="98"/>
        <end position="121"/>
    </location>
</feature>
<reference evidence="2" key="1">
    <citation type="journal article" date="2021" name="PeerJ">
        <title>Extensive microbial diversity within the chicken gut microbiome revealed by metagenomics and culture.</title>
        <authorList>
            <person name="Gilroy R."/>
            <person name="Ravi A."/>
            <person name="Getino M."/>
            <person name="Pursley I."/>
            <person name="Horton D.L."/>
            <person name="Alikhan N.F."/>
            <person name="Baker D."/>
            <person name="Gharbi K."/>
            <person name="Hall N."/>
            <person name="Watson M."/>
            <person name="Adriaenssens E.M."/>
            <person name="Foster-Nyarko E."/>
            <person name="Jarju S."/>
            <person name="Secka A."/>
            <person name="Antonio M."/>
            <person name="Oren A."/>
            <person name="Chaudhuri R.R."/>
            <person name="La Ragione R."/>
            <person name="Hildebrand F."/>
            <person name="Pallen M.J."/>
        </authorList>
    </citation>
    <scope>NUCLEOTIDE SEQUENCE</scope>
    <source>
        <strain evidence="2">3436</strain>
    </source>
</reference>
<protein>
    <submittedName>
        <fullName evidence="2">Helix-turn-helix domain-containing protein</fullName>
    </submittedName>
</protein>
<dbReference type="AlphaFoldDB" id="A0A9D2F3K5"/>
<name>A0A9D2F3K5_9FIRM</name>
<organism evidence="2 3">
    <name type="scientific">Candidatus Gemmiger excrementavium</name>
    <dbReference type="NCBI Taxonomy" id="2838608"/>
    <lineage>
        <taxon>Bacteria</taxon>
        <taxon>Bacillati</taxon>
        <taxon>Bacillota</taxon>
        <taxon>Clostridia</taxon>
        <taxon>Eubacteriales</taxon>
        <taxon>Gemmiger</taxon>
    </lineage>
</organism>
<comment type="caution">
    <text evidence="2">The sequence shown here is derived from an EMBL/GenBank/DDBJ whole genome shotgun (WGS) entry which is preliminary data.</text>
</comment>
<sequence>MDNPGYYAILPANVRYDNRLKAAEKILYCEITALSDANGYCHAGNGYFADLYGVDDSTIRRWIRSLKNLGYVDVVYCMEGDAQQRRITPCGAYPEGGHDVPASGKNARPPRAKMPDPPGQNCPHNNTSINNTRDNNISAGAREGLDVLDEFAGEDRTLQDALHAFYDNRREIKKPMTRRACVVLCTTLSKMVSDAKVKDRTGYMVAALNESIMNGWQGVFAPKDFVDRAPVVHSPGGAAPAPRQIGPDDDISQYF</sequence>
<dbReference type="Pfam" id="PF13730">
    <property type="entry name" value="HTH_36"/>
    <property type="match status" value="1"/>
</dbReference>
<dbReference type="Proteomes" id="UP000824031">
    <property type="component" value="Unassembled WGS sequence"/>
</dbReference>